<reference evidence="11 12" key="1">
    <citation type="journal article" date="2003" name="PLoS Biol.">
        <title>The genome sequence of Caenorhabditis briggsae: a platform for comparative genomics.</title>
        <authorList>
            <person name="Stein L.D."/>
            <person name="Bao Z."/>
            <person name="Blasiar D."/>
            <person name="Blumenthal T."/>
            <person name="Brent M.R."/>
            <person name="Chen N."/>
            <person name="Chinwalla A."/>
            <person name="Clarke L."/>
            <person name="Clee C."/>
            <person name="Coghlan A."/>
            <person name="Coulson A."/>
            <person name="D'Eustachio P."/>
            <person name="Fitch D.H."/>
            <person name="Fulton L.A."/>
            <person name="Fulton R.E."/>
            <person name="Griffiths-Jones S."/>
            <person name="Harris T.W."/>
            <person name="Hillier L.W."/>
            <person name="Kamath R."/>
            <person name="Kuwabara P.E."/>
            <person name="Mardis E.R."/>
            <person name="Marra M.A."/>
            <person name="Miner T.L."/>
            <person name="Minx P."/>
            <person name="Mullikin J.C."/>
            <person name="Plumb R.W."/>
            <person name="Rogers J."/>
            <person name="Schein J.E."/>
            <person name="Sohrmann M."/>
            <person name="Spieth J."/>
            <person name="Stajich J.E."/>
            <person name="Wei C."/>
            <person name="Willey D."/>
            <person name="Wilson R.K."/>
            <person name="Durbin R."/>
            <person name="Waterston R.H."/>
        </authorList>
    </citation>
    <scope>NUCLEOTIDE SEQUENCE [LARGE SCALE GENOMIC DNA]</scope>
    <source>
        <strain evidence="11 12">AF16</strain>
    </source>
</reference>
<dbReference type="InterPro" id="IPR001763">
    <property type="entry name" value="Rhodanese-like_dom"/>
</dbReference>
<dbReference type="GO" id="GO:0005737">
    <property type="term" value="C:cytoplasm"/>
    <property type="evidence" value="ECO:0000318"/>
    <property type="project" value="GO_Central"/>
</dbReference>
<dbReference type="SMART" id="SM00450">
    <property type="entry name" value="RHOD"/>
    <property type="match status" value="1"/>
</dbReference>
<gene>
    <name evidence="13" type="primary">cdc-25.1</name>
    <name evidence="11" type="synonym">Cbr-cdc-25.1</name>
    <name evidence="13" type="ORF">CBG12636</name>
    <name evidence="11" type="ORF">CBG_12636</name>
</gene>
<feature type="region of interest" description="Disordered" evidence="9">
    <location>
        <begin position="210"/>
        <end position="254"/>
    </location>
</feature>
<evidence type="ECO:0000259" key="10">
    <source>
        <dbReference type="PROSITE" id="PS50206"/>
    </source>
</evidence>
<dbReference type="Pfam" id="PF00581">
    <property type="entry name" value="Rhodanese"/>
    <property type="match status" value="1"/>
</dbReference>
<dbReference type="GO" id="GO:0110032">
    <property type="term" value="P:positive regulation of G2/MI transition of meiotic cell cycle"/>
    <property type="evidence" value="ECO:0000318"/>
    <property type="project" value="GO_Central"/>
</dbReference>
<dbReference type="GO" id="GO:0010971">
    <property type="term" value="P:positive regulation of G2/M transition of mitotic cell cycle"/>
    <property type="evidence" value="ECO:0000318"/>
    <property type="project" value="GO_Central"/>
</dbReference>
<comment type="similarity">
    <text evidence="1 8">Belongs to the MPI phosphatase family.</text>
</comment>
<reference evidence="11 12" key="2">
    <citation type="journal article" date="2011" name="PLoS Genet.">
        <title>Caenorhabditis briggsae recombinant inbred line genotypes reveal inter-strain incompatibility and the evolution of recombination.</title>
        <authorList>
            <person name="Ross J.A."/>
            <person name="Koboldt D.C."/>
            <person name="Staisch J.E."/>
            <person name="Chamberlin H.M."/>
            <person name="Gupta B.P."/>
            <person name="Miller R.D."/>
            <person name="Baird S.E."/>
            <person name="Haag E.S."/>
        </authorList>
    </citation>
    <scope>NUCLEOTIDE SEQUENCE [LARGE SCALE GENOMIC DNA]</scope>
    <source>
        <strain evidence="11 12">AF16</strain>
    </source>
</reference>
<dbReference type="STRING" id="6238.A8XG78"/>
<dbReference type="InParanoid" id="A8XG78"/>
<evidence type="ECO:0000256" key="3">
    <source>
        <dbReference type="ARBA" id="ARBA00022776"/>
    </source>
</evidence>
<keyword evidence="6 8" id="KW-0131">Cell cycle</keyword>
<evidence type="ECO:0000256" key="6">
    <source>
        <dbReference type="ARBA" id="ARBA00023306"/>
    </source>
</evidence>
<evidence type="ECO:0000256" key="9">
    <source>
        <dbReference type="SAM" id="MobiDB-lite"/>
    </source>
</evidence>
<evidence type="ECO:0000313" key="12">
    <source>
        <dbReference type="Proteomes" id="UP000008549"/>
    </source>
</evidence>
<dbReference type="SUPFAM" id="SSF52821">
    <property type="entry name" value="Rhodanese/Cell cycle control phosphatase"/>
    <property type="match status" value="1"/>
</dbReference>
<dbReference type="PANTHER" id="PTHR10828:SF43">
    <property type="entry name" value="M-PHASE INDUCER PHOSPHATASE CDC-25.1"/>
    <property type="match status" value="1"/>
</dbReference>
<evidence type="ECO:0000256" key="5">
    <source>
        <dbReference type="ARBA" id="ARBA00022912"/>
    </source>
</evidence>
<evidence type="ECO:0000256" key="2">
    <source>
        <dbReference type="ARBA" id="ARBA00022618"/>
    </source>
</evidence>
<dbReference type="FunFam" id="3.40.250.10:FF:000021">
    <property type="entry name" value="M-phase inducer phosphatase cdc-25.2"/>
    <property type="match status" value="1"/>
</dbReference>
<dbReference type="AlphaFoldDB" id="A8XG78"/>
<evidence type="ECO:0000313" key="11">
    <source>
        <dbReference type="EMBL" id="CAP31584.2"/>
    </source>
</evidence>
<sequence length="615" mass="68894">MTTAAEHPIYIDQGNVGDNEVVVHSEQTVQSASIIFEEDADSRDSGVSMTSCSGDKKDIMESSGIVDFSKTEPRLALSDCSNFVAKMKRNSSVSSSRSSSLFLCSIFSYNYDTPTGRTKRTIFDTDTYDQSMYEKKSLLDRTLDKHRKRSSSSMSPTFTLMDRKRSRNLSVAAPQSEKICRYNGSFNVPNCNDPFGDDDDDDVFLQQNQSSSQHFNTSASTFAPPAPRTATSLWDLAPPTPLERKSSDTSANGSFLERPKQMLRAMSVGVIDHDLPATLEVKYTLPAVDKPQKASQAFRSISAKTLLSEFQRLGDDFNKTYMIVDCRFPFEYKGGHVKGAINVFRHDKIKATFFPEDLTFCSFPKRIPIFYCEFSQKRGPAMAHAVRSIDRVRNELRYPHVEYPEMYLLDYGYKSLWNLTECRQICEPQSYIPMNHSLYSSEFRSARLERHHSMASLKPNGETGHREEKKKRCTRSAIRRNNSTLSLLSKSSSALNSGFSTENIFHELENECKCPKWVSAFDINSIGSEVDLDQELLNHSENDAPVSDTSSVIDLNVDRVVQLGIKVITPDFGMHDIPSSSSGPSTGHHVPLSLNANDLDTPCAALDFSAISDTD</sequence>
<dbReference type="GO" id="GO:0005634">
    <property type="term" value="C:nucleus"/>
    <property type="evidence" value="ECO:0000318"/>
    <property type="project" value="GO_Central"/>
</dbReference>
<evidence type="ECO:0000256" key="7">
    <source>
        <dbReference type="ARBA" id="ARBA00051722"/>
    </source>
</evidence>
<proteinExistence type="inferred from homology"/>
<organism evidence="11 12">
    <name type="scientific">Caenorhabditis briggsae</name>
    <dbReference type="NCBI Taxonomy" id="6238"/>
    <lineage>
        <taxon>Eukaryota</taxon>
        <taxon>Metazoa</taxon>
        <taxon>Ecdysozoa</taxon>
        <taxon>Nematoda</taxon>
        <taxon>Chromadorea</taxon>
        <taxon>Rhabditida</taxon>
        <taxon>Rhabditina</taxon>
        <taxon>Rhabditomorpha</taxon>
        <taxon>Rhabditoidea</taxon>
        <taxon>Rhabditidae</taxon>
        <taxon>Peloderinae</taxon>
        <taxon>Caenorhabditis</taxon>
    </lineage>
</organism>
<dbReference type="InterPro" id="IPR036873">
    <property type="entry name" value="Rhodanese-like_dom_sf"/>
</dbReference>
<evidence type="ECO:0000256" key="4">
    <source>
        <dbReference type="ARBA" id="ARBA00022801"/>
    </source>
</evidence>
<dbReference type="GO" id="GO:0004725">
    <property type="term" value="F:protein tyrosine phosphatase activity"/>
    <property type="evidence" value="ECO:0000318"/>
    <property type="project" value="GO_Central"/>
</dbReference>
<feature type="domain" description="Rhodanese" evidence="10">
    <location>
        <begin position="317"/>
        <end position="421"/>
    </location>
</feature>
<dbReference type="PANTHER" id="PTHR10828">
    <property type="entry name" value="M-PHASE INDUCER PHOSPHATASE DUAL SPECIFICITY PHOSPHATASE CDC25"/>
    <property type="match status" value="1"/>
</dbReference>
<dbReference type="InterPro" id="IPR000751">
    <property type="entry name" value="MPI_Phosphatase"/>
</dbReference>
<evidence type="ECO:0000256" key="8">
    <source>
        <dbReference type="RuleBase" id="RU368028"/>
    </source>
</evidence>
<dbReference type="WormBase" id="CBG12636a">
    <property type="protein sequence ID" value="CBP17638"/>
    <property type="gene ID" value="WBGene00033554"/>
    <property type="gene designation" value="Cbr-cdc-25.1"/>
</dbReference>
<dbReference type="HOGENOM" id="CLU_452865_0_0_1"/>
<dbReference type="EC" id="3.1.3.48" evidence="8"/>
<protein>
    <recommendedName>
        <fullName evidence="8">M-phase inducer phosphatase</fullName>
        <ecNumber evidence="8">3.1.3.48</ecNumber>
    </recommendedName>
</protein>
<dbReference type="Gene3D" id="3.40.250.10">
    <property type="entry name" value="Rhodanese-like domain"/>
    <property type="match status" value="1"/>
</dbReference>
<dbReference type="GO" id="GO:0000086">
    <property type="term" value="P:G2/M transition of mitotic cell cycle"/>
    <property type="evidence" value="ECO:0000318"/>
    <property type="project" value="GO_Central"/>
</dbReference>
<dbReference type="Proteomes" id="UP000008549">
    <property type="component" value="Unassembled WGS sequence"/>
</dbReference>
<dbReference type="FunCoup" id="A8XG78">
    <property type="interactions" value="325"/>
</dbReference>
<dbReference type="EMBL" id="HE600940">
    <property type="protein sequence ID" value="CAP31584.2"/>
    <property type="molecule type" value="Genomic_DNA"/>
</dbReference>
<comment type="catalytic activity">
    <reaction evidence="7 8">
        <text>O-phospho-L-tyrosyl-[protein] + H2O = L-tyrosyl-[protein] + phosphate</text>
        <dbReference type="Rhea" id="RHEA:10684"/>
        <dbReference type="Rhea" id="RHEA-COMP:10136"/>
        <dbReference type="Rhea" id="RHEA-COMP:20101"/>
        <dbReference type="ChEBI" id="CHEBI:15377"/>
        <dbReference type="ChEBI" id="CHEBI:43474"/>
        <dbReference type="ChEBI" id="CHEBI:46858"/>
        <dbReference type="ChEBI" id="CHEBI:61978"/>
        <dbReference type="EC" id="3.1.3.48"/>
    </reaction>
</comment>
<feature type="compositionally biased region" description="Polar residues" evidence="9">
    <location>
        <begin position="210"/>
        <end position="221"/>
    </location>
</feature>
<dbReference type="OMA" id="HVEYPEM"/>
<keyword evidence="4 8" id="KW-0378">Hydrolase</keyword>
<keyword evidence="2 8" id="KW-0132">Cell division</keyword>
<dbReference type="PROSITE" id="PS50206">
    <property type="entry name" value="RHODANESE_3"/>
    <property type="match status" value="1"/>
</dbReference>
<dbReference type="GO" id="GO:0000212">
    <property type="term" value="P:meiotic spindle organization"/>
    <property type="evidence" value="ECO:0007669"/>
    <property type="project" value="EnsemblMetazoa"/>
</dbReference>
<comment type="function">
    <text evidence="8">Tyrosine protein phosphatase which functions as a dosage-dependent inducer of mitotic progression.</text>
</comment>
<evidence type="ECO:0000313" key="13">
    <source>
        <dbReference type="WormBase" id="CBG12636a"/>
    </source>
</evidence>
<dbReference type="GO" id="GO:0051301">
    <property type="term" value="P:cell division"/>
    <property type="evidence" value="ECO:0007669"/>
    <property type="project" value="UniProtKB-UniRule"/>
</dbReference>
<keyword evidence="5 8" id="KW-0904">Protein phosphatase</keyword>
<dbReference type="CDD" id="cd01530">
    <property type="entry name" value="Cdc25"/>
    <property type="match status" value="1"/>
</dbReference>
<keyword evidence="12" id="KW-1185">Reference proteome</keyword>
<keyword evidence="3 8" id="KW-0498">Mitosis</keyword>
<accession>A8XG78</accession>
<name>A8XG78_CAEBR</name>
<dbReference type="PRINTS" id="PR00716">
    <property type="entry name" value="MPIPHPHTASE"/>
</dbReference>
<dbReference type="eggNOG" id="KOG3772">
    <property type="taxonomic scope" value="Eukaryota"/>
</dbReference>
<evidence type="ECO:0000256" key="1">
    <source>
        <dbReference type="ARBA" id="ARBA00011065"/>
    </source>
</evidence>
<feature type="region of interest" description="Disordered" evidence="9">
    <location>
        <begin position="456"/>
        <end position="475"/>
    </location>
</feature>